<dbReference type="HOGENOM" id="CLU_017584_4_3_2"/>
<evidence type="ECO:0000256" key="1">
    <source>
        <dbReference type="ARBA" id="ARBA00001933"/>
    </source>
</evidence>
<evidence type="ECO:0000256" key="6">
    <source>
        <dbReference type="ARBA" id="ARBA00022898"/>
    </source>
</evidence>
<evidence type="ECO:0000256" key="7">
    <source>
        <dbReference type="RuleBase" id="RU000481"/>
    </source>
</evidence>
<dbReference type="eggNOG" id="arCOG01130">
    <property type="taxonomic scope" value="Archaea"/>
</dbReference>
<evidence type="ECO:0000256" key="2">
    <source>
        <dbReference type="ARBA" id="ARBA00007441"/>
    </source>
</evidence>
<evidence type="ECO:0000259" key="8">
    <source>
        <dbReference type="Pfam" id="PF00155"/>
    </source>
</evidence>
<sequence>MPKPTLVFSPLAEQLEPEGAFVYLDLAAEARRKGIDVISFGIGQPDFQPPREALEAIKEALDRGYTRYISPLGIPELREEIARYVGEKYGVDVKPSEVAVTVGAKAALFMTISLLTRPGDEVVVQDPAFPTYECVIRYAGGRPVFVRLAEERGFRLSAEDVERTVEGLHRVRGIVVNSPHNPTGSALEEKDVEALLELARRKGMFVISDEIYEDYVYEGKHASFLQAPDWRDYVVYVSGFSKTWAMTGLRLGYVVAREEVIRALEVFATNMYSCPPAPLQYGALKALQLGTGWFKPLLEEYRRRRDAAFEELSKIPGVSTVKSRGAFYLFPNFKEVLRATGLRSVDELAKRLLFEAGVVLLPGTAFPLRGGDGYMRVSYVLPVEKIREGFGRVREWVEKNAGG</sequence>
<gene>
    <name evidence="9" type="ordered locus">Tpen_1664</name>
</gene>
<keyword evidence="6" id="KW-0663">Pyridoxal phosphate</keyword>
<name>A1S0S9_THEPD</name>
<evidence type="ECO:0000256" key="3">
    <source>
        <dbReference type="ARBA" id="ARBA00011738"/>
    </source>
</evidence>
<protein>
    <recommendedName>
        <fullName evidence="7">Aminotransferase</fullName>
        <ecNumber evidence="7">2.6.1.-</ecNumber>
    </recommendedName>
</protein>
<dbReference type="Pfam" id="PF00155">
    <property type="entry name" value="Aminotran_1_2"/>
    <property type="match status" value="1"/>
</dbReference>
<dbReference type="AlphaFoldDB" id="A1S0S9"/>
<dbReference type="CDD" id="cd00609">
    <property type="entry name" value="AAT_like"/>
    <property type="match status" value="1"/>
</dbReference>
<dbReference type="EnsemblBacteria" id="ABL79059">
    <property type="protein sequence ID" value="ABL79059"/>
    <property type="gene ID" value="Tpen_1664"/>
</dbReference>
<dbReference type="KEGG" id="tpe:Tpen_1664"/>
<reference evidence="10" key="1">
    <citation type="journal article" date="2008" name="J. Bacteriol.">
        <title>Genome sequence of Thermofilum pendens reveals an exceptional loss of biosynthetic pathways without genome reduction.</title>
        <authorList>
            <person name="Anderson I."/>
            <person name="Rodriguez J."/>
            <person name="Susanti D."/>
            <person name="Porat I."/>
            <person name="Reich C."/>
            <person name="Ulrich L.E."/>
            <person name="Elkins J.G."/>
            <person name="Mavromatis K."/>
            <person name="Lykidis A."/>
            <person name="Kim E."/>
            <person name="Thompson L.S."/>
            <person name="Nolan M."/>
            <person name="Land M."/>
            <person name="Copeland A."/>
            <person name="Lapidus A."/>
            <person name="Lucas S."/>
            <person name="Detter C."/>
            <person name="Zhulin I.B."/>
            <person name="Olsen G.J."/>
            <person name="Whitman W."/>
            <person name="Mukhopadhyay B."/>
            <person name="Bristow J."/>
            <person name="Kyrpides N."/>
        </authorList>
    </citation>
    <scope>NUCLEOTIDE SEQUENCE [LARGE SCALE GENOMIC DNA]</scope>
    <source>
        <strain evidence="10">DSM 2475 / Hrk 5</strain>
    </source>
</reference>
<keyword evidence="4 7" id="KW-0032">Aminotransferase</keyword>
<dbReference type="GO" id="GO:0008483">
    <property type="term" value="F:transaminase activity"/>
    <property type="evidence" value="ECO:0007669"/>
    <property type="project" value="UniProtKB-KW"/>
</dbReference>
<dbReference type="GO" id="GO:0030170">
    <property type="term" value="F:pyridoxal phosphate binding"/>
    <property type="evidence" value="ECO:0007669"/>
    <property type="project" value="InterPro"/>
</dbReference>
<dbReference type="Proteomes" id="UP000000641">
    <property type="component" value="Chromosome"/>
</dbReference>
<dbReference type="GeneID" id="4601246"/>
<organism evidence="9 10">
    <name type="scientific">Thermofilum pendens (strain DSM 2475 / Hrk 5)</name>
    <dbReference type="NCBI Taxonomy" id="368408"/>
    <lineage>
        <taxon>Archaea</taxon>
        <taxon>Thermoproteota</taxon>
        <taxon>Thermoprotei</taxon>
        <taxon>Thermofilales</taxon>
        <taxon>Thermofilaceae</taxon>
        <taxon>Thermofilum</taxon>
    </lineage>
</organism>
<proteinExistence type="inferred from homology"/>
<dbReference type="RefSeq" id="WP_011753324.1">
    <property type="nucleotide sequence ID" value="NC_008698.1"/>
</dbReference>
<evidence type="ECO:0000313" key="10">
    <source>
        <dbReference type="Proteomes" id="UP000000641"/>
    </source>
</evidence>
<keyword evidence="10" id="KW-1185">Reference proteome</keyword>
<comment type="subunit">
    <text evidence="3">Homodimer.</text>
</comment>
<dbReference type="EMBL" id="CP000505">
    <property type="protein sequence ID" value="ABL79059.1"/>
    <property type="molecule type" value="Genomic_DNA"/>
</dbReference>
<dbReference type="SUPFAM" id="SSF53383">
    <property type="entry name" value="PLP-dependent transferases"/>
    <property type="match status" value="1"/>
</dbReference>
<dbReference type="EC" id="2.6.1.-" evidence="7"/>
<dbReference type="InterPro" id="IPR015421">
    <property type="entry name" value="PyrdxlP-dep_Trfase_major"/>
</dbReference>
<evidence type="ECO:0000256" key="5">
    <source>
        <dbReference type="ARBA" id="ARBA00022679"/>
    </source>
</evidence>
<evidence type="ECO:0000313" key="9">
    <source>
        <dbReference type="EMBL" id="ABL79059.1"/>
    </source>
</evidence>
<dbReference type="STRING" id="368408.Tpen_1664"/>
<evidence type="ECO:0000256" key="4">
    <source>
        <dbReference type="ARBA" id="ARBA00022576"/>
    </source>
</evidence>
<dbReference type="OrthoDB" id="372018at2157"/>
<keyword evidence="5 7" id="KW-0808">Transferase</keyword>
<accession>A1S0S9</accession>
<comment type="similarity">
    <text evidence="2 7">Belongs to the class-I pyridoxal-phosphate-dependent aminotransferase family.</text>
</comment>
<feature type="domain" description="Aminotransferase class I/classII large" evidence="8">
    <location>
        <begin position="36"/>
        <end position="389"/>
    </location>
</feature>
<dbReference type="InterPro" id="IPR050596">
    <property type="entry name" value="AspAT/PAT-like"/>
</dbReference>
<comment type="cofactor">
    <cofactor evidence="1 7">
        <name>pyridoxal 5'-phosphate</name>
        <dbReference type="ChEBI" id="CHEBI:597326"/>
    </cofactor>
</comment>
<dbReference type="GO" id="GO:0006520">
    <property type="term" value="P:amino acid metabolic process"/>
    <property type="evidence" value="ECO:0007669"/>
    <property type="project" value="InterPro"/>
</dbReference>
<dbReference type="PANTHER" id="PTHR46383:SF1">
    <property type="entry name" value="ASPARTATE AMINOTRANSFERASE"/>
    <property type="match status" value="1"/>
</dbReference>
<dbReference type="PANTHER" id="PTHR46383">
    <property type="entry name" value="ASPARTATE AMINOTRANSFERASE"/>
    <property type="match status" value="1"/>
</dbReference>
<dbReference type="Gene3D" id="3.40.640.10">
    <property type="entry name" value="Type I PLP-dependent aspartate aminotransferase-like (Major domain)"/>
    <property type="match status" value="1"/>
</dbReference>
<dbReference type="InterPro" id="IPR004839">
    <property type="entry name" value="Aminotransferase_I/II_large"/>
</dbReference>
<dbReference type="InterPro" id="IPR015424">
    <property type="entry name" value="PyrdxlP-dep_Trfase"/>
</dbReference>
<dbReference type="PROSITE" id="PS00105">
    <property type="entry name" value="AA_TRANSFER_CLASS_1"/>
    <property type="match status" value="1"/>
</dbReference>
<dbReference type="InterPro" id="IPR004838">
    <property type="entry name" value="NHTrfase_class1_PyrdxlP-BS"/>
</dbReference>